<dbReference type="Pfam" id="PF13391">
    <property type="entry name" value="HNH_2"/>
    <property type="match status" value="1"/>
</dbReference>
<keyword evidence="3" id="KW-1185">Reference proteome</keyword>
<dbReference type="EMBL" id="SFCI01002095">
    <property type="protein sequence ID" value="TFY74419.1"/>
    <property type="molecule type" value="Genomic_DNA"/>
</dbReference>
<protein>
    <recommendedName>
        <fullName evidence="1">HNH nuclease domain-containing protein</fullName>
    </recommendedName>
</protein>
<proteinExistence type="predicted"/>
<dbReference type="Proteomes" id="UP000298061">
    <property type="component" value="Unassembled WGS sequence"/>
</dbReference>
<evidence type="ECO:0000313" key="3">
    <source>
        <dbReference type="Proteomes" id="UP000298061"/>
    </source>
</evidence>
<feature type="domain" description="HNH nuclease" evidence="1">
    <location>
        <begin position="18"/>
        <end position="48"/>
    </location>
</feature>
<dbReference type="InterPro" id="IPR003615">
    <property type="entry name" value="HNH_nuc"/>
</dbReference>
<gene>
    <name evidence="2" type="ORF">EWM64_g9594</name>
</gene>
<comment type="caution">
    <text evidence="2">The sequence shown here is derived from an EMBL/GenBank/DDBJ whole genome shotgun (WGS) entry which is preliminary data.</text>
</comment>
<dbReference type="STRING" id="135208.A0A4Y9ZLW6"/>
<reference evidence="2 3" key="1">
    <citation type="submission" date="2019-02" db="EMBL/GenBank/DDBJ databases">
        <title>Genome sequencing of the rare red list fungi Hericium alpestre (H. flagellum).</title>
        <authorList>
            <person name="Buettner E."/>
            <person name="Kellner H."/>
        </authorList>
    </citation>
    <scope>NUCLEOTIDE SEQUENCE [LARGE SCALE GENOMIC DNA]</scope>
    <source>
        <strain evidence="2 3">DSM 108284</strain>
    </source>
</reference>
<evidence type="ECO:0000259" key="1">
    <source>
        <dbReference type="Pfam" id="PF13391"/>
    </source>
</evidence>
<dbReference type="OrthoDB" id="3163863at2759"/>
<organism evidence="2 3">
    <name type="scientific">Hericium alpestre</name>
    <dbReference type="NCBI Taxonomy" id="135208"/>
    <lineage>
        <taxon>Eukaryota</taxon>
        <taxon>Fungi</taxon>
        <taxon>Dikarya</taxon>
        <taxon>Basidiomycota</taxon>
        <taxon>Agaricomycotina</taxon>
        <taxon>Agaricomycetes</taxon>
        <taxon>Russulales</taxon>
        <taxon>Hericiaceae</taxon>
        <taxon>Hericium</taxon>
    </lineage>
</organism>
<sequence>MTFDILVNFTRLPVKTLEDLQDHLDDTANGMMLQKDAHYAFDKLYWCLKKTEDLQDRLDDPSNGMMLEYNAHYGFDKLYWCLKKTEHANEYTTKIFRNIGNILMKPEGTPVVFRDHSDDFTPGSTRTRKKRPISLPDPHYIAIHAAIAEILHMSGAGKFFDKVLDRYRDEEDKVPLVRCWPELERLMEEEQLRESVMESFQSVRVH</sequence>
<dbReference type="AlphaFoldDB" id="A0A4Y9ZLW6"/>
<name>A0A4Y9ZLW6_9AGAM</name>
<accession>A0A4Y9ZLW6</accession>
<evidence type="ECO:0000313" key="2">
    <source>
        <dbReference type="EMBL" id="TFY74419.1"/>
    </source>
</evidence>